<dbReference type="InterPro" id="IPR036434">
    <property type="entry name" value="Beta_cellobiohydrolase_sf"/>
</dbReference>
<feature type="compositionally biased region" description="Low complexity" evidence="6">
    <location>
        <begin position="258"/>
        <end position="270"/>
    </location>
</feature>
<feature type="transmembrane region" description="Helical" evidence="7">
    <location>
        <begin position="665"/>
        <end position="685"/>
    </location>
</feature>
<evidence type="ECO:0000256" key="7">
    <source>
        <dbReference type="SAM" id="Phobius"/>
    </source>
</evidence>
<protein>
    <recommendedName>
        <fullName evidence="8">Major facilitator superfamily (MFS) profile domain-containing protein</fullName>
    </recommendedName>
</protein>
<evidence type="ECO:0000313" key="10">
    <source>
        <dbReference type="Proteomes" id="UP000045706"/>
    </source>
</evidence>
<dbReference type="AlphaFoldDB" id="A0A0G4KV22"/>
<feature type="transmembrane region" description="Helical" evidence="7">
    <location>
        <begin position="782"/>
        <end position="807"/>
    </location>
</feature>
<dbReference type="InterPro" id="IPR020846">
    <property type="entry name" value="MFS_dom"/>
</dbReference>
<dbReference type="InterPro" id="IPR036259">
    <property type="entry name" value="MFS_trans_sf"/>
</dbReference>
<dbReference type="Pfam" id="PF01341">
    <property type="entry name" value="Glyco_hydro_6"/>
    <property type="match status" value="1"/>
</dbReference>
<dbReference type="EMBL" id="CVQI01004224">
    <property type="protein sequence ID" value="CRK13531.1"/>
    <property type="molecule type" value="Genomic_DNA"/>
</dbReference>
<sequence length="1113" mass="123912">MAEQPSVAEIAIFDLFDTPEEASDHHNAMNYYSVWRQLLKGHEENNLKTLPYEDRVFTDTRAYRVNRNNVRAGIERLVEHRSAAVARQKRQAAAAAKIRDDILKKLSTQPVGTTGFDWADDMEEAVTMRENHVEGWEDRFACNMEVDEPEKSAYLFVSDASPLWWAAAEDGWPDEVDEGANKIHETEKTNEAIFAAYHTSSNSRNTAVEEIREKHDTELGDIEYENTFESHHNKDSEDDDEDEEEEVTSDEDVNMGGTPSTSKPSSTETTIEIRDLVSPVKKECVDLTLDADGQISLHYDGASARSPFDPHQAAEQGSLKEQAEIRAMNSPKFVQAVLEMARSELEDTDEFKRRFRLPLSDKRWVRRAMKNHAEEVERAEHLVSTAYCVNGMTRGRETKETPLNQVILMEEWMADDEALYLNPFSSDTDCHDHTYFSRGNCRTNCRSIPIIIATTMSTEKGIPDGADAPKSDKSSSGDAAAVPPPTDGEVNPKSSREADRNRHLDQSLAGVLVTDDAVAATAEALRKSLVRKYDIRLMPVCFTTFLFFFLDKANIALARINGLEEDLGLTSVQFNIALMLFFILNILFNIPGNLALRHVGGGNWLPLLIVSWGIVTTLTGFVTSFAGLCVTRVFLGLAESSFMGGVLIYLGFFYTPDELISRVGIFYSSAPLAGSVGGLLAGGLGRVRLSGYNGWPWIFFVEGVLTVILGIVSYCFLPNTPRDTRFLTDRERTLALRRMHSQDRQYYSNVFVANDADFRSTVNPDEKPAKDHLQFKTVKRAIFNFMTLIMSIGAFFSIEAIYSYALFLPTIIQTMGFKSLQASLMTVPPNFVGFLFTLGICYWSRRIRRTALPLNVCCILGIIGFLLLLVGGQTGPGPMNVSAPVQYTGTFFVAMSVNALPPLALTWMTINARPHYVRAIALGFVLTVGNLAAFLASFTYIKTEAPAYVRGHAINLGCLTGLLAIGIITPLWMRSENHKRDREPDSLANMVTNMGVAKCSNAAAAYKECTKYAVQKLDLPHVAQYLDAGHAGWLGWPANIGPAATIFTDIYKEAGRPKSLRGLATNVSNYNAWNATSPAPYTSPNPNYDEKHYAGTWFQAYFEQLLRNANPSF</sequence>
<evidence type="ECO:0000256" key="2">
    <source>
        <dbReference type="ARBA" id="ARBA00022448"/>
    </source>
</evidence>
<feature type="transmembrane region" description="Helical" evidence="7">
    <location>
        <begin position="851"/>
        <end position="870"/>
    </location>
</feature>
<dbReference type="Pfam" id="PF07690">
    <property type="entry name" value="MFS_1"/>
    <property type="match status" value="1"/>
</dbReference>
<feature type="region of interest" description="Disordered" evidence="6">
    <location>
        <begin position="224"/>
        <end position="270"/>
    </location>
</feature>
<feature type="transmembrane region" description="Helical" evidence="7">
    <location>
        <begin position="827"/>
        <end position="844"/>
    </location>
</feature>
<dbReference type="InterPro" id="IPR016288">
    <property type="entry name" value="Beta_cellobiohydrolase"/>
</dbReference>
<dbReference type="PANTHER" id="PTHR43791">
    <property type="entry name" value="PERMEASE-RELATED"/>
    <property type="match status" value="1"/>
</dbReference>
<dbReference type="PANTHER" id="PTHR43791:SF5">
    <property type="entry name" value="MAJOR FACILITATOR SUPERFAMILY (MFS) PROFILE DOMAIN-CONTAINING PROTEIN"/>
    <property type="match status" value="1"/>
</dbReference>
<keyword evidence="5 7" id="KW-0472">Membrane</keyword>
<reference evidence="10" key="1">
    <citation type="submission" date="2015-05" db="EMBL/GenBank/DDBJ databases">
        <authorList>
            <person name="Fogelqvist Johan"/>
        </authorList>
    </citation>
    <scope>NUCLEOTIDE SEQUENCE [LARGE SCALE GENOMIC DNA]</scope>
</reference>
<evidence type="ECO:0000256" key="1">
    <source>
        <dbReference type="ARBA" id="ARBA00004141"/>
    </source>
</evidence>
<evidence type="ECO:0000259" key="8">
    <source>
        <dbReference type="PROSITE" id="PS50850"/>
    </source>
</evidence>
<dbReference type="GO" id="GO:0004553">
    <property type="term" value="F:hydrolase activity, hydrolyzing O-glycosyl compounds"/>
    <property type="evidence" value="ECO:0007669"/>
    <property type="project" value="InterPro"/>
</dbReference>
<evidence type="ECO:0000256" key="5">
    <source>
        <dbReference type="ARBA" id="ARBA00023136"/>
    </source>
</evidence>
<comment type="subcellular location">
    <subcellularLocation>
        <location evidence="1">Membrane</location>
        <topology evidence="1">Multi-pass membrane protein</topology>
    </subcellularLocation>
</comment>
<feature type="transmembrane region" description="Helical" evidence="7">
    <location>
        <begin position="890"/>
        <end position="908"/>
    </location>
</feature>
<dbReference type="GO" id="GO:0030245">
    <property type="term" value="P:cellulose catabolic process"/>
    <property type="evidence" value="ECO:0007669"/>
    <property type="project" value="InterPro"/>
</dbReference>
<organism evidence="9 10">
    <name type="scientific">Verticillium longisporum</name>
    <name type="common">Verticillium dahliae var. longisporum</name>
    <dbReference type="NCBI Taxonomy" id="100787"/>
    <lineage>
        <taxon>Eukaryota</taxon>
        <taxon>Fungi</taxon>
        <taxon>Dikarya</taxon>
        <taxon>Ascomycota</taxon>
        <taxon>Pezizomycotina</taxon>
        <taxon>Sordariomycetes</taxon>
        <taxon>Hypocreomycetidae</taxon>
        <taxon>Glomerellales</taxon>
        <taxon>Plectosphaerellaceae</taxon>
        <taxon>Verticillium</taxon>
    </lineage>
</organism>
<dbReference type="FunFam" id="1.20.1250.20:FF:000018">
    <property type="entry name" value="MFS transporter permease"/>
    <property type="match status" value="1"/>
</dbReference>
<accession>A0A0G4KV22</accession>
<proteinExistence type="predicted"/>
<feature type="transmembrane region" description="Helical" evidence="7">
    <location>
        <begin position="604"/>
        <end position="627"/>
    </location>
</feature>
<dbReference type="SUPFAM" id="SSF51989">
    <property type="entry name" value="Glycosyl hydrolases family 6, cellulases"/>
    <property type="match status" value="1"/>
</dbReference>
<feature type="transmembrane region" description="Helical" evidence="7">
    <location>
        <begin position="572"/>
        <end position="592"/>
    </location>
</feature>
<keyword evidence="4 7" id="KW-1133">Transmembrane helix</keyword>
<evidence type="ECO:0000256" key="6">
    <source>
        <dbReference type="SAM" id="MobiDB-lite"/>
    </source>
</evidence>
<dbReference type="Gene3D" id="1.20.1250.20">
    <property type="entry name" value="MFS general substrate transporter like domains"/>
    <property type="match status" value="2"/>
</dbReference>
<dbReference type="Gene3D" id="3.20.20.40">
    <property type="entry name" value="1, 4-beta cellobiohydrolase"/>
    <property type="match status" value="1"/>
</dbReference>
<dbReference type="PROSITE" id="PS50850">
    <property type="entry name" value="MFS"/>
    <property type="match status" value="1"/>
</dbReference>
<evidence type="ECO:0000256" key="3">
    <source>
        <dbReference type="ARBA" id="ARBA00022692"/>
    </source>
</evidence>
<feature type="compositionally biased region" description="Acidic residues" evidence="6">
    <location>
        <begin position="236"/>
        <end position="253"/>
    </location>
</feature>
<dbReference type="GO" id="GO:0016020">
    <property type="term" value="C:membrane"/>
    <property type="evidence" value="ECO:0007669"/>
    <property type="project" value="UniProtKB-SubCell"/>
</dbReference>
<dbReference type="InterPro" id="IPR011701">
    <property type="entry name" value="MFS"/>
</dbReference>
<feature type="transmembrane region" description="Helical" evidence="7">
    <location>
        <begin position="697"/>
        <end position="717"/>
    </location>
</feature>
<evidence type="ECO:0000313" key="9">
    <source>
        <dbReference type="EMBL" id="CRK13531.1"/>
    </source>
</evidence>
<feature type="transmembrane region" description="Helical" evidence="7">
    <location>
        <begin position="633"/>
        <end position="653"/>
    </location>
</feature>
<dbReference type="SUPFAM" id="SSF103473">
    <property type="entry name" value="MFS general substrate transporter"/>
    <property type="match status" value="1"/>
</dbReference>
<evidence type="ECO:0000256" key="4">
    <source>
        <dbReference type="ARBA" id="ARBA00022989"/>
    </source>
</evidence>
<gene>
    <name evidence="9" type="ORF">BN1723_010076</name>
</gene>
<dbReference type="Proteomes" id="UP000045706">
    <property type="component" value="Unassembled WGS sequence"/>
</dbReference>
<feature type="region of interest" description="Disordered" evidence="6">
    <location>
        <begin position="459"/>
        <end position="501"/>
    </location>
</feature>
<keyword evidence="2" id="KW-0813">Transport</keyword>
<name>A0A0G4KV22_VERLO</name>
<feature type="transmembrane region" description="Helical" evidence="7">
    <location>
        <begin position="920"/>
        <end position="941"/>
    </location>
</feature>
<feature type="domain" description="Major facilitator superfamily (MFS) profile" evidence="8">
    <location>
        <begin position="537"/>
        <end position="978"/>
    </location>
</feature>
<dbReference type="GO" id="GO:0022857">
    <property type="term" value="F:transmembrane transporter activity"/>
    <property type="evidence" value="ECO:0007669"/>
    <property type="project" value="InterPro"/>
</dbReference>
<keyword evidence="3 7" id="KW-0812">Transmembrane</keyword>
<feature type="transmembrane region" description="Helical" evidence="7">
    <location>
        <begin position="953"/>
        <end position="973"/>
    </location>
</feature>